<accession>A0ABM0RLA2</accession>
<dbReference type="Proteomes" id="UP000694923">
    <property type="component" value="Unplaced"/>
</dbReference>
<dbReference type="PANTHER" id="PTHR36865:SF1">
    <property type="entry name" value="RIKEN CDNA 1700001O22 GENE"/>
    <property type="match status" value="1"/>
</dbReference>
<feature type="region of interest" description="Disordered" evidence="1">
    <location>
        <begin position="25"/>
        <end position="48"/>
    </location>
</feature>
<protein>
    <submittedName>
        <fullName evidence="4">Uncharacterized protein C9orf50 homolog isoform X1</fullName>
    </submittedName>
</protein>
<evidence type="ECO:0000313" key="3">
    <source>
        <dbReference type="Proteomes" id="UP000694923"/>
    </source>
</evidence>
<dbReference type="GeneID" id="103599077"/>
<reference evidence="4" key="1">
    <citation type="submission" date="2025-08" db="UniProtKB">
        <authorList>
            <consortium name="RefSeq"/>
        </authorList>
    </citation>
    <scope>IDENTIFICATION</scope>
</reference>
<sequence length="309" mass="34687">MSMYRVPGPIPSGGRVLAYVNVTATPKGGRSRSRPLPASAAQQHRRGVTEHCQGSRQCPPCSFLPDLRGQSSSIQNSLKKILLCQIPALGLLKGDHSRFTTTRKAKHRPPSTQLTKAKDVLTHSSLGEGSGPRRRCCPFRVRFADESMWDTLLRYWERTCAVQQNTIKNRTVTLPTVTEQVFRSIGRWLDSLPKDLYPSNKQDTMAGPSDWDCPSLPTQESQSHLSEDASMSSSLPFIPRATIQRQWRPLKTFLGTHNVLERVGKLHSSWSRKLESFLPSLMLQSVLKRGHPKAYQLLLPSLTPQRAQK</sequence>
<organism evidence="3 4">
    <name type="scientific">Galeopterus variegatus</name>
    <name type="common">Malayan flying lemur</name>
    <name type="synonym">Cynocephalus variegatus</name>
    <dbReference type="NCBI Taxonomy" id="482537"/>
    <lineage>
        <taxon>Eukaryota</taxon>
        <taxon>Metazoa</taxon>
        <taxon>Chordata</taxon>
        <taxon>Craniata</taxon>
        <taxon>Vertebrata</taxon>
        <taxon>Euteleostomi</taxon>
        <taxon>Mammalia</taxon>
        <taxon>Eutheria</taxon>
        <taxon>Euarchontoglires</taxon>
        <taxon>Dermoptera</taxon>
        <taxon>Cynocephalidae</taxon>
        <taxon>Galeopterus</taxon>
    </lineage>
</organism>
<feature type="region of interest" description="Disordered" evidence="1">
    <location>
        <begin position="199"/>
        <end position="225"/>
    </location>
</feature>
<feature type="compositionally biased region" description="Polar residues" evidence="1">
    <location>
        <begin position="216"/>
        <end position="225"/>
    </location>
</feature>
<dbReference type="InterPro" id="IPR032756">
    <property type="entry name" value="DUF4685"/>
</dbReference>
<name>A0ABM0RLA2_GALVR</name>
<evidence type="ECO:0000256" key="1">
    <source>
        <dbReference type="SAM" id="MobiDB-lite"/>
    </source>
</evidence>
<dbReference type="Pfam" id="PF15737">
    <property type="entry name" value="DUF4685"/>
    <property type="match status" value="1"/>
</dbReference>
<proteinExistence type="predicted"/>
<feature type="domain" description="DUF4685" evidence="2">
    <location>
        <begin position="61"/>
        <end position="169"/>
    </location>
</feature>
<keyword evidence="3" id="KW-1185">Reference proteome</keyword>
<dbReference type="PANTHER" id="PTHR36865">
    <property type="entry name" value="RIKEN CDNA 1700001O22 GENE"/>
    <property type="match status" value="1"/>
</dbReference>
<gene>
    <name evidence="4" type="primary">LOC103599077</name>
</gene>
<dbReference type="RefSeq" id="XP_008581393.1">
    <property type="nucleotide sequence ID" value="XM_008583171.1"/>
</dbReference>
<evidence type="ECO:0000313" key="4">
    <source>
        <dbReference type="RefSeq" id="XP_008581393.1"/>
    </source>
</evidence>
<evidence type="ECO:0000259" key="2">
    <source>
        <dbReference type="Pfam" id="PF15737"/>
    </source>
</evidence>